<evidence type="ECO:0000256" key="4">
    <source>
        <dbReference type="PROSITE-ProRule" id="PRU00176"/>
    </source>
</evidence>
<dbReference type="InterPro" id="IPR012677">
    <property type="entry name" value="Nucleotide-bd_a/b_plait_sf"/>
</dbReference>
<dbReference type="GO" id="GO:0005730">
    <property type="term" value="C:nucleolus"/>
    <property type="evidence" value="ECO:0007669"/>
    <property type="project" value="UniProtKB-SubCell"/>
</dbReference>
<sequence>MATRLYVGGLGERVKEEDLRNTFSHLGSIETIDIIRTKGRSFAYINFLPSSENSLAKLFSTYIGCLWKGGKLKLEKAKEHYIDRLKQEWAEDAELVNSENINSNLNDLDENVAGSLEPKSTLDSEKMQIRMFFPKLRKVKALPFRGTGKHKYSFQRVVVPPLPVHFCDCPEHYVDIQSDKMNDRDIINSVMNKLLYKGTSLKSGCVQPLRGIQVHDTIIQDDGLNEEEINVMNSVMKKLLDRESAKTERRDRHSTPQIAAPTVESQEDNNEIDEETDDDDDDIKINTGAGQDFGSESWELQTSLLNKMARSNENSIEPSKSKFGTQIIKEKLSKRKSVSNESNKMDPASPIHGKKARFQTQIMDSEEHSELISVTGSNTNKTITSGMPTQKASWKKLVGEGSSRSFYWSATPGGETKIDEQPISGGETSTDRKKHKRNNDVVNEEHKPSNTIFSVNKELERVSNSVPENVDDETNIDEQPTSGGETSTDSNKHKRDIDVVNDEHKPSNITLSINKELERISNAVPENKDGLSSQSKEAIEGRQAAQLAGASSSLNIATRGSTWLQKSSWSQLVGGGKSSSFSISQILPKDLLEKQQLNKPNNNGTSNNFFSSVTAFGGNRRSRSGVAGEDKKKEAQESAARGSHSSITPKGNDCSDSTTAKKSDSEQKVSNPRPGVRISETCPFMSSADSLKDWQTAKTTLTSSHKKRNNNKQDFA</sequence>
<feature type="compositionally biased region" description="Low complexity" evidence="5">
    <location>
        <begin position="598"/>
        <end position="608"/>
    </location>
</feature>
<name>A0A803N1Z5_CHEQI</name>
<keyword evidence="3" id="KW-0539">Nucleus</keyword>
<dbReference type="KEGG" id="cqi:110728397"/>
<feature type="compositionally biased region" description="Polar residues" evidence="5">
    <location>
        <begin position="643"/>
        <end position="658"/>
    </location>
</feature>
<dbReference type="CDD" id="cd12226">
    <property type="entry name" value="RRM_NOL8"/>
    <property type="match status" value="1"/>
</dbReference>
<feature type="compositionally biased region" description="Polar residues" evidence="5">
    <location>
        <begin position="477"/>
        <end position="489"/>
    </location>
</feature>
<feature type="compositionally biased region" description="Acidic residues" evidence="5">
    <location>
        <begin position="265"/>
        <end position="282"/>
    </location>
</feature>
<feature type="region of interest" description="Disordered" evidence="5">
    <location>
        <begin position="369"/>
        <end position="550"/>
    </location>
</feature>
<evidence type="ECO:0000256" key="1">
    <source>
        <dbReference type="ARBA" id="ARBA00004604"/>
    </source>
</evidence>
<keyword evidence="8" id="KW-1185">Reference proteome</keyword>
<dbReference type="SMR" id="A0A803N1Z5"/>
<dbReference type="PROSITE" id="PS50102">
    <property type="entry name" value="RRM"/>
    <property type="match status" value="1"/>
</dbReference>
<dbReference type="GO" id="GO:0003723">
    <property type="term" value="F:RNA binding"/>
    <property type="evidence" value="ECO:0007669"/>
    <property type="project" value="UniProtKB-UniRule"/>
</dbReference>
<dbReference type="EnsemblPlants" id="AUR62039148-RA">
    <property type="protein sequence ID" value="AUR62039148-RA:cds"/>
    <property type="gene ID" value="AUR62039148"/>
</dbReference>
<dbReference type="GeneID" id="110728397"/>
<proteinExistence type="predicted"/>
<feature type="region of interest" description="Disordered" evidence="5">
    <location>
        <begin position="594"/>
        <end position="692"/>
    </location>
</feature>
<dbReference type="PANTHER" id="PTHR23099:SF0">
    <property type="entry name" value="GERM CELL NUCLEAR ACIDIC PROTEIN"/>
    <property type="match status" value="1"/>
</dbReference>
<evidence type="ECO:0000259" key="6">
    <source>
        <dbReference type="PROSITE" id="PS50102"/>
    </source>
</evidence>
<reference evidence="7" key="2">
    <citation type="submission" date="2021-03" db="UniProtKB">
        <authorList>
            <consortium name="EnsemblPlants"/>
        </authorList>
    </citation>
    <scope>IDENTIFICATION</scope>
</reference>
<dbReference type="Proteomes" id="UP000596660">
    <property type="component" value="Unplaced"/>
</dbReference>
<dbReference type="Pfam" id="PF00076">
    <property type="entry name" value="RRM_1"/>
    <property type="match status" value="1"/>
</dbReference>
<comment type="subcellular location">
    <subcellularLocation>
        <location evidence="1">Nucleus</location>
        <location evidence="1">Nucleolus</location>
    </subcellularLocation>
</comment>
<feature type="region of interest" description="Disordered" evidence="5">
    <location>
        <begin position="243"/>
        <end position="283"/>
    </location>
</feature>
<dbReference type="Gramene" id="AUR62039148-RA">
    <property type="protein sequence ID" value="AUR62039148-RA:cds"/>
    <property type="gene ID" value="AUR62039148"/>
</dbReference>
<keyword evidence="2 4" id="KW-0694">RNA-binding</keyword>
<evidence type="ECO:0000256" key="2">
    <source>
        <dbReference type="ARBA" id="ARBA00022884"/>
    </source>
</evidence>
<dbReference type="SMART" id="SM00360">
    <property type="entry name" value="RRM"/>
    <property type="match status" value="1"/>
</dbReference>
<accession>A0A803N1Z5</accession>
<dbReference type="InterPro" id="IPR034138">
    <property type="entry name" value="NOP8_RRM"/>
</dbReference>
<dbReference type="Gene3D" id="3.30.70.330">
    <property type="match status" value="1"/>
</dbReference>
<dbReference type="PANTHER" id="PTHR23099">
    <property type="entry name" value="TRANSCRIPTIONAL REGULATOR"/>
    <property type="match status" value="1"/>
</dbReference>
<dbReference type="InterPro" id="IPR000504">
    <property type="entry name" value="RRM_dom"/>
</dbReference>
<dbReference type="RefSeq" id="XP_021763743.1">
    <property type="nucleotide sequence ID" value="XM_021908051.1"/>
</dbReference>
<dbReference type="AlphaFoldDB" id="A0A803N1Z5"/>
<dbReference type="InterPro" id="IPR035979">
    <property type="entry name" value="RBD_domain_sf"/>
</dbReference>
<dbReference type="OrthoDB" id="21643at2759"/>
<protein>
    <recommendedName>
        <fullName evidence="6">RRM domain-containing protein</fullName>
    </recommendedName>
</protein>
<evidence type="ECO:0000256" key="3">
    <source>
        <dbReference type="ARBA" id="ARBA00023242"/>
    </source>
</evidence>
<evidence type="ECO:0000313" key="8">
    <source>
        <dbReference type="Proteomes" id="UP000596660"/>
    </source>
</evidence>
<reference evidence="7" key="1">
    <citation type="journal article" date="2017" name="Nature">
        <title>The genome of Chenopodium quinoa.</title>
        <authorList>
            <person name="Jarvis D.E."/>
            <person name="Ho Y.S."/>
            <person name="Lightfoot D.J."/>
            <person name="Schmoeckel S.M."/>
            <person name="Li B."/>
            <person name="Borm T.J.A."/>
            <person name="Ohyanagi H."/>
            <person name="Mineta K."/>
            <person name="Michell C.T."/>
            <person name="Saber N."/>
            <person name="Kharbatia N.M."/>
            <person name="Rupper R.R."/>
            <person name="Sharp A.R."/>
            <person name="Dally N."/>
            <person name="Boughton B.A."/>
            <person name="Woo Y.H."/>
            <person name="Gao G."/>
            <person name="Schijlen E.G.W.M."/>
            <person name="Guo X."/>
            <person name="Momin A.A."/>
            <person name="Negrao S."/>
            <person name="Al-Babili S."/>
            <person name="Gehring C."/>
            <person name="Roessner U."/>
            <person name="Jung C."/>
            <person name="Murphy K."/>
            <person name="Arold S.T."/>
            <person name="Gojobori T."/>
            <person name="van der Linden C.G."/>
            <person name="van Loo E.N."/>
            <person name="Jellen E.N."/>
            <person name="Maughan P.J."/>
            <person name="Tester M."/>
        </authorList>
    </citation>
    <scope>NUCLEOTIDE SEQUENCE [LARGE SCALE GENOMIC DNA]</scope>
    <source>
        <strain evidence="7">cv. PI 614886</strain>
    </source>
</reference>
<feature type="compositionally biased region" description="Polar residues" evidence="5">
    <location>
        <begin position="372"/>
        <end position="392"/>
    </location>
</feature>
<feature type="compositionally biased region" description="Basic and acidic residues" evidence="5">
    <location>
        <begin position="495"/>
        <end position="506"/>
    </location>
</feature>
<feature type="domain" description="RRM" evidence="6">
    <location>
        <begin position="3"/>
        <end position="79"/>
    </location>
</feature>
<gene>
    <name evidence="7" type="primary">LOC110728397</name>
</gene>
<organism evidence="7 8">
    <name type="scientific">Chenopodium quinoa</name>
    <name type="common">Quinoa</name>
    <dbReference type="NCBI Taxonomy" id="63459"/>
    <lineage>
        <taxon>Eukaryota</taxon>
        <taxon>Viridiplantae</taxon>
        <taxon>Streptophyta</taxon>
        <taxon>Embryophyta</taxon>
        <taxon>Tracheophyta</taxon>
        <taxon>Spermatophyta</taxon>
        <taxon>Magnoliopsida</taxon>
        <taxon>eudicotyledons</taxon>
        <taxon>Gunneridae</taxon>
        <taxon>Pentapetalae</taxon>
        <taxon>Caryophyllales</taxon>
        <taxon>Chenopodiaceae</taxon>
        <taxon>Chenopodioideae</taxon>
        <taxon>Atripliceae</taxon>
        <taxon>Chenopodium</taxon>
    </lineage>
</organism>
<feature type="compositionally biased region" description="Basic and acidic residues" evidence="5">
    <location>
        <begin position="243"/>
        <end position="254"/>
    </location>
</feature>
<evidence type="ECO:0000313" key="7">
    <source>
        <dbReference type="EnsemblPlants" id="AUR62039148-RA:cds"/>
    </source>
</evidence>
<dbReference type="SUPFAM" id="SSF54928">
    <property type="entry name" value="RNA-binding domain, RBD"/>
    <property type="match status" value="1"/>
</dbReference>
<evidence type="ECO:0000256" key="5">
    <source>
        <dbReference type="SAM" id="MobiDB-lite"/>
    </source>
</evidence>